<organism evidence="2 3">
    <name type="scientific">Histophilus somni</name>
    <name type="common">Haemophilus somnus</name>
    <dbReference type="NCBI Taxonomy" id="731"/>
    <lineage>
        <taxon>Bacteria</taxon>
        <taxon>Pseudomonadati</taxon>
        <taxon>Pseudomonadota</taxon>
        <taxon>Gammaproteobacteria</taxon>
        <taxon>Pasteurellales</taxon>
        <taxon>Pasteurellaceae</taxon>
        <taxon>Histophilus</taxon>
    </lineage>
</organism>
<dbReference type="AlphaFoldDB" id="A0A9Q6Z0W1"/>
<name>A0A9Q6Z0W1_HISSO</name>
<gene>
    <name evidence="2" type="ORF">JFL49_03795</name>
</gene>
<evidence type="ECO:0000259" key="1">
    <source>
        <dbReference type="Pfam" id="PF12728"/>
    </source>
</evidence>
<reference evidence="2 3" key="1">
    <citation type="submission" date="2020-12" db="EMBL/GenBank/DDBJ databases">
        <title>ASc-MMNZ-VFA-070.</title>
        <authorList>
            <person name="Schryvers A."/>
            <person name="Mostafa Nazari M."/>
            <person name="Farshchi Andisi V."/>
            <person name="Timsit E."/>
            <person name="Walter Morck D."/>
        </authorList>
    </citation>
    <scope>NUCLEOTIDE SEQUENCE [LARGE SCALE GENOMIC DNA]</scope>
    <source>
        <strain evidence="2 3">ASc-MMNZ-VFA-070</strain>
    </source>
</reference>
<protein>
    <submittedName>
        <fullName evidence="2">AlpA family phage regulatory protein</fullName>
    </submittedName>
</protein>
<dbReference type="InterPro" id="IPR009061">
    <property type="entry name" value="DNA-bd_dom_put_sf"/>
</dbReference>
<evidence type="ECO:0000313" key="2">
    <source>
        <dbReference type="EMBL" id="QQF83036.1"/>
    </source>
</evidence>
<dbReference type="Pfam" id="PF12728">
    <property type="entry name" value="HTH_17"/>
    <property type="match status" value="1"/>
</dbReference>
<dbReference type="GeneID" id="31487976"/>
<dbReference type="EMBL" id="CP066558">
    <property type="protein sequence ID" value="QQF83036.1"/>
    <property type="molecule type" value="Genomic_DNA"/>
</dbReference>
<dbReference type="SUPFAM" id="SSF46955">
    <property type="entry name" value="Putative DNA-binding domain"/>
    <property type="match status" value="1"/>
</dbReference>
<keyword evidence="3" id="KW-1185">Reference proteome</keyword>
<evidence type="ECO:0000313" key="3">
    <source>
        <dbReference type="Proteomes" id="UP000595373"/>
    </source>
</evidence>
<proteinExistence type="predicted"/>
<feature type="domain" description="Helix-turn-helix" evidence="1">
    <location>
        <begin position="26"/>
        <end position="72"/>
    </location>
</feature>
<sequence>MTTQSETIQTIEQAQSVQPYQKKLINIEDVKAITGFSTTTIYKLMNKGEFPKAKKCGRSTRWRLADIESYIAS</sequence>
<dbReference type="Gene3D" id="1.10.238.160">
    <property type="match status" value="1"/>
</dbReference>
<dbReference type="Proteomes" id="UP000595373">
    <property type="component" value="Chromosome"/>
</dbReference>
<dbReference type="RefSeq" id="WP_012340798.1">
    <property type="nucleotide sequence ID" value="NZ_CP018802.1"/>
</dbReference>
<dbReference type="InterPro" id="IPR041657">
    <property type="entry name" value="HTH_17"/>
</dbReference>
<accession>A0A9Q6Z0W1</accession>
<dbReference type="OrthoDB" id="8455288at2"/>